<dbReference type="SUPFAM" id="SSF46565">
    <property type="entry name" value="Chaperone J-domain"/>
    <property type="match status" value="1"/>
</dbReference>
<dbReference type="Gene3D" id="1.10.287.110">
    <property type="entry name" value="DnaJ domain"/>
    <property type="match status" value="1"/>
</dbReference>
<evidence type="ECO:0000259" key="3">
    <source>
        <dbReference type="PROSITE" id="PS50076"/>
    </source>
</evidence>
<feature type="domain" description="J" evidence="3">
    <location>
        <begin position="186"/>
        <end position="248"/>
    </location>
</feature>
<dbReference type="OrthoDB" id="9782583at2"/>
<dbReference type="InterPro" id="IPR036869">
    <property type="entry name" value="J_dom_sf"/>
</dbReference>
<evidence type="ECO:0000256" key="1">
    <source>
        <dbReference type="ARBA" id="ARBA00023186"/>
    </source>
</evidence>
<name>A0A1H1X1C6_9PSED</name>
<dbReference type="Gene3D" id="1.10.3680.10">
    <property type="entry name" value="TerB-like"/>
    <property type="match status" value="1"/>
</dbReference>
<dbReference type="STRING" id="1392877.SAMN05216221_3276"/>
<protein>
    <submittedName>
        <fullName evidence="4">DnaJ like chaperone protein</fullName>
    </submittedName>
</protein>
<dbReference type="AlphaFoldDB" id="A0A1H1X1C6"/>
<gene>
    <name evidence="4" type="ORF">SAMN05216221_3276</name>
</gene>
<dbReference type="SUPFAM" id="SSF158682">
    <property type="entry name" value="TerB-like"/>
    <property type="match status" value="1"/>
</dbReference>
<dbReference type="InterPro" id="IPR001623">
    <property type="entry name" value="DnaJ_domain"/>
</dbReference>
<keyword evidence="2" id="KW-1133">Transmembrane helix</keyword>
<keyword evidence="5" id="KW-1185">Reference proteome</keyword>
<dbReference type="PROSITE" id="PS50076">
    <property type="entry name" value="DNAJ_2"/>
    <property type="match status" value="1"/>
</dbReference>
<dbReference type="SMART" id="SM00271">
    <property type="entry name" value="DnaJ"/>
    <property type="match status" value="1"/>
</dbReference>
<organism evidence="4 5">
    <name type="scientific">Pseudomonas oryzae</name>
    <dbReference type="NCBI Taxonomy" id="1392877"/>
    <lineage>
        <taxon>Bacteria</taxon>
        <taxon>Pseudomonadati</taxon>
        <taxon>Pseudomonadota</taxon>
        <taxon>Gammaproteobacteria</taxon>
        <taxon>Pseudomonadales</taxon>
        <taxon>Pseudomonadaceae</taxon>
        <taxon>Pseudomonas</taxon>
    </lineage>
</organism>
<dbReference type="InterPro" id="IPR029024">
    <property type="entry name" value="TerB-like"/>
</dbReference>
<accession>A0A1H1X1C6</accession>
<keyword evidence="2" id="KW-0472">Membrane</keyword>
<dbReference type="RefSeq" id="WP_090350327.1">
    <property type="nucleotide sequence ID" value="NZ_LT629751.1"/>
</dbReference>
<dbReference type="CDD" id="cd06257">
    <property type="entry name" value="DnaJ"/>
    <property type="match status" value="1"/>
</dbReference>
<evidence type="ECO:0000256" key="2">
    <source>
        <dbReference type="SAM" id="Phobius"/>
    </source>
</evidence>
<dbReference type="Proteomes" id="UP000243359">
    <property type="component" value="Chromosome I"/>
</dbReference>
<keyword evidence="1" id="KW-0143">Chaperone</keyword>
<keyword evidence="2" id="KW-0812">Transmembrane</keyword>
<dbReference type="EMBL" id="LT629751">
    <property type="protein sequence ID" value="SDT03167.1"/>
    <property type="molecule type" value="Genomic_DNA"/>
</dbReference>
<sequence>MLWPASVLGGVAGFVLASVPGALLGGALGQWLDRRLELADWADLRQRLGRHAADQLDAVLLMHLLGALAAAGAASPAAQRRALRREARRAGLNETLALAAFARGQRGARIGQALARLAGRPARRDTVLRATWRMAWAGDCCAPAARELLAGWAAQLGCSAAHLAELEAGALGRCLPRLEDDAEYRAALALLGVSADCAPATVKRAYRRLLSRHHPDKLGGADAARLAAATETTRRLHAAWALIRQRQDWH</sequence>
<reference evidence="5" key="1">
    <citation type="submission" date="2016-10" db="EMBL/GenBank/DDBJ databases">
        <authorList>
            <person name="Varghese N."/>
            <person name="Submissions S."/>
        </authorList>
    </citation>
    <scope>NUCLEOTIDE SEQUENCE [LARGE SCALE GENOMIC DNA]</scope>
    <source>
        <strain evidence="5">KCTC 32247</strain>
    </source>
</reference>
<proteinExistence type="predicted"/>
<feature type="transmembrane region" description="Helical" evidence="2">
    <location>
        <begin position="58"/>
        <end position="78"/>
    </location>
</feature>
<evidence type="ECO:0000313" key="4">
    <source>
        <dbReference type="EMBL" id="SDT03167.1"/>
    </source>
</evidence>
<evidence type="ECO:0000313" key="5">
    <source>
        <dbReference type="Proteomes" id="UP000243359"/>
    </source>
</evidence>